<proteinExistence type="predicted"/>
<evidence type="ECO:0000313" key="2">
    <source>
        <dbReference type="Proteomes" id="UP000256686"/>
    </source>
</evidence>
<gene>
    <name evidence="1" type="ORF">DRF65_20320</name>
</gene>
<name>A0A3D9C411_9FLAO</name>
<organism evidence="1 2">
    <name type="scientific">Chryseobacterium pennae</name>
    <dbReference type="NCBI Taxonomy" id="2258962"/>
    <lineage>
        <taxon>Bacteria</taxon>
        <taxon>Pseudomonadati</taxon>
        <taxon>Bacteroidota</taxon>
        <taxon>Flavobacteriia</taxon>
        <taxon>Flavobacteriales</taxon>
        <taxon>Weeksellaceae</taxon>
        <taxon>Chryseobacterium group</taxon>
        <taxon>Chryseobacterium</taxon>
    </lineage>
</organism>
<dbReference type="AlphaFoldDB" id="A0A3D9C411"/>
<dbReference type="Proteomes" id="UP000256686">
    <property type="component" value="Unassembled WGS sequence"/>
</dbReference>
<dbReference type="InterPro" id="IPR037883">
    <property type="entry name" value="Knr4/Smi1-like_sf"/>
</dbReference>
<dbReference type="Gene3D" id="3.40.1580.10">
    <property type="entry name" value="SMI1/KNR4-like"/>
    <property type="match status" value="1"/>
</dbReference>
<dbReference type="EMBL" id="QNVT01000023">
    <property type="protein sequence ID" value="REC60607.1"/>
    <property type="molecule type" value="Genomic_DNA"/>
</dbReference>
<evidence type="ECO:0000313" key="1">
    <source>
        <dbReference type="EMBL" id="REC60607.1"/>
    </source>
</evidence>
<protein>
    <recommendedName>
        <fullName evidence="3">SMI1/KNR4 family protein</fullName>
    </recommendedName>
</protein>
<reference evidence="2" key="1">
    <citation type="submission" date="2018-06" db="EMBL/GenBank/DDBJ databases">
        <authorList>
            <person name="Lum Nde A."/>
            <person name="Hugo C."/>
        </authorList>
    </citation>
    <scope>NUCLEOTIDE SEQUENCE [LARGE SCALE GENOMIC DNA]</scope>
    <source>
        <strain evidence="2">1_F178</strain>
    </source>
</reference>
<sequence>MTLYNRFSLSPDFMTNTPNINLKKKVMLEEFIKLIKKAEILDEDPKFYGSNSEENISRVENALKIKFDDFLKAYLLEYGGGGIPDLLHTNGILPENPLSDNQYTFYGATVYARQEFQLPDHFLVINSNFPSDVLVLDSHSGTIYNYEMYSQNRSSTLYPNFENYLLTEWEALIEEY</sequence>
<dbReference type="Pfam" id="PF14567">
    <property type="entry name" value="SUKH_5"/>
    <property type="match status" value="1"/>
</dbReference>
<dbReference type="SUPFAM" id="SSF160631">
    <property type="entry name" value="SMI1/KNR4-like"/>
    <property type="match status" value="1"/>
</dbReference>
<comment type="caution">
    <text evidence="1">The sequence shown here is derived from an EMBL/GenBank/DDBJ whole genome shotgun (WGS) entry which is preliminary data.</text>
</comment>
<keyword evidence="2" id="KW-1185">Reference proteome</keyword>
<accession>A0A3D9C411</accession>
<evidence type="ECO:0008006" key="3">
    <source>
        <dbReference type="Google" id="ProtNLM"/>
    </source>
</evidence>